<sequence length="377" mass="40523">MLSRACLRCISKKRRVSNLQLLIPSPHLTNSVTTTAQYAARVANWTKGPVAGLSKKAAQRVQQCENALWFILGVPGVADAVRHAAADNTRPLPDAPTVALDRKERSDWWAAYPLQACADVPSFLVGCQEIQDIHSGISHSVDNARDEVFYTSFSPSPTPQAVPVTDALPGDNLFVTPGQLAPIAATVPSNLATDGERAGTTGAPSSPIDPPLQPEPSDCQSRTINHDPSPSLWHLANTAIPDEEAGLPSSHGTTSATVLREKRRMRGSSGTIAGHRDGTKYGDTHMQATLGHEQGGHATSPDTHGQGRHTDAETWSIGLDVQPPPHQPSQSLLQPHLYTQPPPQPQVDILLPAGAQHEKRATSPKRTRAKRKADIFW</sequence>
<dbReference type="EMBL" id="RSCE01000007">
    <property type="protein sequence ID" value="RSH81340.1"/>
    <property type="molecule type" value="Genomic_DNA"/>
</dbReference>
<dbReference type="RefSeq" id="XP_028476059.1">
    <property type="nucleotide sequence ID" value="XM_028624085.1"/>
</dbReference>
<evidence type="ECO:0000256" key="1">
    <source>
        <dbReference type="SAM" id="MobiDB-lite"/>
    </source>
</evidence>
<dbReference type="OrthoDB" id="2596476at2759"/>
<comment type="caution">
    <text evidence="2">The sequence shown here is derived from an EMBL/GenBank/DDBJ whole genome shotgun (WGS) entry which is preliminary data.</text>
</comment>
<dbReference type="Proteomes" id="UP000279236">
    <property type="component" value="Unassembled WGS sequence"/>
</dbReference>
<feature type="region of interest" description="Disordered" evidence="1">
    <location>
        <begin position="291"/>
        <end position="310"/>
    </location>
</feature>
<keyword evidence="3" id="KW-1185">Reference proteome</keyword>
<protein>
    <submittedName>
        <fullName evidence="2">Uncharacterized protein</fullName>
    </submittedName>
</protein>
<organism evidence="2 3">
    <name type="scientific">Apiotrichum porosum</name>
    <dbReference type="NCBI Taxonomy" id="105984"/>
    <lineage>
        <taxon>Eukaryota</taxon>
        <taxon>Fungi</taxon>
        <taxon>Dikarya</taxon>
        <taxon>Basidiomycota</taxon>
        <taxon>Agaricomycotina</taxon>
        <taxon>Tremellomycetes</taxon>
        <taxon>Trichosporonales</taxon>
        <taxon>Trichosporonaceae</taxon>
        <taxon>Apiotrichum</taxon>
    </lineage>
</organism>
<evidence type="ECO:0000313" key="2">
    <source>
        <dbReference type="EMBL" id="RSH81340.1"/>
    </source>
</evidence>
<name>A0A427XR85_9TREE</name>
<dbReference type="GeneID" id="39593326"/>
<feature type="region of interest" description="Disordered" evidence="1">
    <location>
        <begin position="192"/>
        <end position="231"/>
    </location>
</feature>
<feature type="compositionally biased region" description="Basic and acidic residues" evidence="1">
    <location>
        <begin position="274"/>
        <end position="283"/>
    </location>
</feature>
<feature type="region of interest" description="Disordered" evidence="1">
    <location>
        <begin position="353"/>
        <end position="377"/>
    </location>
</feature>
<gene>
    <name evidence="2" type="ORF">EHS24_008783</name>
</gene>
<reference evidence="2 3" key="1">
    <citation type="submission" date="2018-11" db="EMBL/GenBank/DDBJ databases">
        <title>Genome sequence of Apiotrichum porosum DSM 27194.</title>
        <authorList>
            <person name="Aliyu H."/>
            <person name="Gorte O."/>
            <person name="Ochsenreither K."/>
        </authorList>
    </citation>
    <scope>NUCLEOTIDE SEQUENCE [LARGE SCALE GENOMIC DNA]</scope>
    <source>
        <strain evidence="2 3">DSM 27194</strain>
    </source>
</reference>
<feature type="compositionally biased region" description="Basic residues" evidence="1">
    <location>
        <begin position="362"/>
        <end position="371"/>
    </location>
</feature>
<feature type="compositionally biased region" description="Polar residues" evidence="1">
    <location>
        <begin position="218"/>
        <end position="228"/>
    </location>
</feature>
<dbReference type="AlphaFoldDB" id="A0A427XR85"/>
<feature type="region of interest" description="Disordered" evidence="1">
    <location>
        <begin position="264"/>
        <end position="283"/>
    </location>
</feature>
<proteinExistence type="predicted"/>
<evidence type="ECO:0000313" key="3">
    <source>
        <dbReference type="Proteomes" id="UP000279236"/>
    </source>
</evidence>
<accession>A0A427XR85</accession>